<evidence type="ECO:0000313" key="2">
    <source>
        <dbReference type="Proteomes" id="UP000183567"/>
    </source>
</evidence>
<evidence type="ECO:0000313" key="1">
    <source>
        <dbReference type="EMBL" id="OJA14618.1"/>
    </source>
</evidence>
<organism evidence="1 2">
    <name type="scientific">Rhizopogon vesiculosus</name>
    <dbReference type="NCBI Taxonomy" id="180088"/>
    <lineage>
        <taxon>Eukaryota</taxon>
        <taxon>Fungi</taxon>
        <taxon>Dikarya</taxon>
        <taxon>Basidiomycota</taxon>
        <taxon>Agaricomycotina</taxon>
        <taxon>Agaricomycetes</taxon>
        <taxon>Agaricomycetidae</taxon>
        <taxon>Boletales</taxon>
        <taxon>Suillineae</taxon>
        <taxon>Rhizopogonaceae</taxon>
        <taxon>Rhizopogon</taxon>
    </lineage>
</organism>
<reference evidence="1 2" key="1">
    <citation type="submission" date="2016-03" db="EMBL/GenBank/DDBJ databases">
        <title>Comparative genomics of the ectomycorrhizal sister species Rhizopogon vinicolor and Rhizopogon vesiculosus (Basidiomycota: Boletales) reveals a divergence of the mating type B locus.</title>
        <authorList>
            <person name="Mujic A.B."/>
            <person name="Kuo A."/>
            <person name="Tritt A."/>
            <person name="Lipzen A."/>
            <person name="Chen C."/>
            <person name="Johnson J."/>
            <person name="Sharma A."/>
            <person name="Barry K."/>
            <person name="Grigoriev I.V."/>
            <person name="Spatafora J.W."/>
        </authorList>
    </citation>
    <scope>NUCLEOTIDE SEQUENCE [LARGE SCALE GENOMIC DNA]</scope>
    <source>
        <strain evidence="1 2">AM-OR11-056</strain>
    </source>
</reference>
<comment type="caution">
    <text evidence="1">The sequence shown here is derived from an EMBL/GenBank/DDBJ whole genome shotgun (WGS) entry which is preliminary data.</text>
</comment>
<dbReference type="Proteomes" id="UP000183567">
    <property type="component" value="Unassembled WGS sequence"/>
</dbReference>
<protein>
    <submittedName>
        <fullName evidence="1">Uncharacterized protein</fullName>
    </submittedName>
</protein>
<gene>
    <name evidence="1" type="ORF">AZE42_11969</name>
</gene>
<sequence length="32" mass="3698">MLPIKYVQAHFISIRQLILGAKAQDRDTEVQD</sequence>
<dbReference type="EMBL" id="LVVM01003557">
    <property type="protein sequence ID" value="OJA14618.1"/>
    <property type="molecule type" value="Genomic_DNA"/>
</dbReference>
<keyword evidence="2" id="KW-1185">Reference proteome</keyword>
<accession>A0A1J8QYR8</accession>
<name>A0A1J8QYR8_9AGAM</name>
<proteinExistence type="predicted"/>
<dbReference type="AlphaFoldDB" id="A0A1J8QYR8"/>
<feature type="non-terminal residue" evidence="1">
    <location>
        <position position="32"/>
    </location>
</feature>